<dbReference type="CDD" id="cd01700">
    <property type="entry name" value="PolY_Pol_V_umuC"/>
    <property type="match status" value="1"/>
</dbReference>
<evidence type="ECO:0000313" key="7">
    <source>
        <dbReference type="EMBL" id="USR38056.1"/>
    </source>
</evidence>
<dbReference type="SUPFAM" id="SSF56672">
    <property type="entry name" value="DNA/RNA polymerases"/>
    <property type="match status" value="1"/>
</dbReference>
<dbReference type="InterPro" id="IPR043502">
    <property type="entry name" value="DNA/RNA_pol_sf"/>
</dbReference>
<dbReference type="EMBL" id="CP099397">
    <property type="protein sequence ID" value="USR38056.1"/>
    <property type="molecule type" value="Genomic_DNA"/>
</dbReference>
<keyword evidence="7" id="KW-0808">Transferase</keyword>
<dbReference type="RefSeq" id="WP_129482146.1">
    <property type="nucleotide sequence ID" value="NZ_CP099397.1"/>
</dbReference>
<keyword evidence="7" id="KW-0548">Nucleotidyltransferase</keyword>
<protein>
    <submittedName>
        <fullName evidence="7">Translesion error-prone DNA polymerase V subunit UmuC</fullName>
        <ecNumber evidence="7">2.7.7.7</ecNumber>
    </submittedName>
</protein>
<dbReference type="GO" id="GO:0003887">
    <property type="term" value="F:DNA-directed DNA polymerase activity"/>
    <property type="evidence" value="ECO:0007669"/>
    <property type="project" value="UniProtKB-EC"/>
</dbReference>
<organism evidence="7 8">
    <name type="scientific">Ectopseudomonas hydrolytica</name>
    <dbReference type="NCBI Taxonomy" id="2493633"/>
    <lineage>
        <taxon>Bacteria</taxon>
        <taxon>Pseudomonadati</taxon>
        <taxon>Pseudomonadota</taxon>
        <taxon>Gammaproteobacteria</taxon>
        <taxon>Pseudomonadales</taxon>
        <taxon>Pseudomonadaceae</taxon>
        <taxon>Ectopseudomonas</taxon>
    </lineage>
</organism>
<dbReference type="PANTHER" id="PTHR11076:SF34">
    <property type="entry name" value="PROTEIN UMUC"/>
    <property type="match status" value="1"/>
</dbReference>
<evidence type="ECO:0000256" key="5">
    <source>
        <dbReference type="ARBA" id="ARBA00023236"/>
    </source>
</evidence>
<keyword evidence="5" id="KW-0742">SOS response</keyword>
<evidence type="ECO:0000313" key="8">
    <source>
        <dbReference type="Proteomes" id="UP001054897"/>
    </source>
</evidence>
<dbReference type="Proteomes" id="UP001054897">
    <property type="component" value="Chromosome"/>
</dbReference>
<dbReference type="PROSITE" id="PS50173">
    <property type="entry name" value="UMUC"/>
    <property type="match status" value="1"/>
</dbReference>
<dbReference type="Gene3D" id="3.30.70.270">
    <property type="match status" value="1"/>
</dbReference>
<keyword evidence="3" id="KW-0741">SOS mutagenesis</keyword>
<keyword evidence="2" id="KW-0227">DNA damage</keyword>
<dbReference type="Pfam" id="PF11799">
    <property type="entry name" value="IMS_C"/>
    <property type="match status" value="1"/>
</dbReference>
<evidence type="ECO:0000256" key="2">
    <source>
        <dbReference type="ARBA" id="ARBA00022763"/>
    </source>
</evidence>
<evidence type="ECO:0000256" key="4">
    <source>
        <dbReference type="ARBA" id="ARBA00023204"/>
    </source>
</evidence>
<keyword evidence="4" id="KW-0234">DNA repair</keyword>
<dbReference type="GeneID" id="300082383"/>
<gene>
    <name evidence="7" type="primary">umuC</name>
    <name evidence="7" type="ORF">L1F06_015405</name>
</gene>
<proteinExistence type="inferred from homology"/>
<accession>A0ABY5A3T3</accession>
<dbReference type="InterPro" id="IPR025188">
    <property type="entry name" value="DUF4113"/>
</dbReference>
<dbReference type="Gene3D" id="3.40.1170.60">
    <property type="match status" value="1"/>
</dbReference>
<dbReference type="EC" id="2.7.7.7" evidence="7"/>
<feature type="domain" description="UmuC" evidence="6">
    <location>
        <begin position="16"/>
        <end position="200"/>
    </location>
</feature>
<dbReference type="PANTHER" id="PTHR11076">
    <property type="entry name" value="DNA REPAIR POLYMERASE UMUC / TRANSFERASE FAMILY MEMBER"/>
    <property type="match status" value="1"/>
</dbReference>
<comment type="similarity">
    <text evidence="1">Belongs to the DNA polymerase type-Y family.</text>
</comment>
<dbReference type="Pfam" id="PF00817">
    <property type="entry name" value="IMS"/>
    <property type="match status" value="1"/>
</dbReference>
<name>A0ABY5A3T3_9GAMM</name>
<dbReference type="NCBIfam" id="NF002955">
    <property type="entry name" value="PRK03609.1"/>
    <property type="match status" value="1"/>
</dbReference>
<keyword evidence="8" id="KW-1185">Reference proteome</keyword>
<dbReference type="InterPro" id="IPR001126">
    <property type="entry name" value="UmuC"/>
</dbReference>
<sequence>MSACAGRGATVADRVFALIDCNAFYCSCERVFRPDLARVPIVVLSNNDGCVVSRTSEAKALGIKMGEPWFQIRKAFEAAGGMAFSSNYALYGDMSERVMTVIEGLVPALEVYSIDEAFAELTGVLGDLDALGREIRAQVLACTGIPTGVGIGPSKTLAKLANYAAKRWQKQTGGVVDIRDPERRAKLLAATPVGEVWGVGRRLTARLGELNIKTAADLAAADAWTLRKQFSVVLEKTARELRGIPCLELDGEAPPKQEICCSRMFGKRLHELPPIREAVATYAARASEKLRAQGSVCKRVRVSIRTGMFNPDEPKFARGVMCELPYPSDDTRLITHAALAGLEQIYRPGFAFSKAEVLLLDLCQRGEYTDDLFAPTQPEASRQVMAVLDAVNAKWGRGTLRPGVVPPAPGWGMKREMMSRSYTTDVDALWSVGG</sequence>
<dbReference type="Pfam" id="PF13438">
    <property type="entry name" value="DUF4113"/>
    <property type="match status" value="1"/>
</dbReference>
<evidence type="ECO:0000256" key="3">
    <source>
        <dbReference type="ARBA" id="ARBA00023199"/>
    </source>
</evidence>
<dbReference type="InterPro" id="IPR050116">
    <property type="entry name" value="DNA_polymerase-Y"/>
</dbReference>
<reference evidence="7" key="1">
    <citation type="submission" date="2022-06" db="EMBL/GenBank/DDBJ databases">
        <title>Complete genome of Pseudomonas hydrolytica DSWY01T.</title>
        <authorList>
            <person name="Jung J."/>
            <person name="Jeon C.O."/>
        </authorList>
    </citation>
    <scope>NUCLEOTIDE SEQUENCE</scope>
    <source>
        <strain evidence="7">DSWY01</strain>
    </source>
</reference>
<dbReference type="InterPro" id="IPR043128">
    <property type="entry name" value="Rev_trsase/Diguanyl_cyclase"/>
</dbReference>
<dbReference type="InterPro" id="IPR017961">
    <property type="entry name" value="DNA_pol_Y-fam_little_finger"/>
</dbReference>
<evidence type="ECO:0000259" key="6">
    <source>
        <dbReference type="PROSITE" id="PS50173"/>
    </source>
</evidence>
<dbReference type="Gene3D" id="1.10.150.20">
    <property type="entry name" value="5' to 3' exonuclease, C-terminal subdomain"/>
    <property type="match status" value="1"/>
</dbReference>
<evidence type="ECO:0000256" key="1">
    <source>
        <dbReference type="ARBA" id="ARBA00010945"/>
    </source>
</evidence>